<dbReference type="KEGG" id="drg:H9K76_19055"/>
<organism evidence="4 5">
    <name type="scientific">Diaphorobacter ruginosibacter</name>
    <dbReference type="NCBI Taxonomy" id="1715720"/>
    <lineage>
        <taxon>Bacteria</taxon>
        <taxon>Pseudomonadati</taxon>
        <taxon>Pseudomonadota</taxon>
        <taxon>Betaproteobacteria</taxon>
        <taxon>Burkholderiales</taxon>
        <taxon>Comamonadaceae</taxon>
        <taxon>Diaphorobacter</taxon>
    </lineage>
</organism>
<evidence type="ECO:0000313" key="5">
    <source>
        <dbReference type="Proteomes" id="UP000515811"/>
    </source>
</evidence>
<reference evidence="4 5" key="1">
    <citation type="submission" date="2020-08" db="EMBL/GenBank/DDBJ databases">
        <title>Genome sequence of Diaphorobacter ruginosibacter DSM 27467T.</title>
        <authorList>
            <person name="Hyun D.-W."/>
            <person name="Bae J.-W."/>
        </authorList>
    </citation>
    <scope>NUCLEOTIDE SEQUENCE [LARGE SCALE GENOMIC DNA]</scope>
    <source>
        <strain evidence="4 5">DSM 27467</strain>
    </source>
</reference>
<dbReference type="Pfam" id="PF07859">
    <property type="entry name" value="Abhydrolase_3"/>
    <property type="match status" value="1"/>
</dbReference>
<evidence type="ECO:0000256" key="1">
    <source>
        <dbReference type="ARBA" id="ARBA00010515"/>
    </source>
</evidence>
<evidence type="ECO:0000256" key="2">
    <source>
        <dbReference type="ARBA" id="ARBA00022801"/>
    </source>
</evidence>
<dbReference type="PANTHER" id="PTHR48081">
    <property type="entry name" value="AB HYDROLASE SUPERFAMILY PROTEIN C4A8.06C"/>
    <property type="match status" value="1"/>
</dbReference>
<dbReference type="RefSeq" id="WP_187596868.1">
    <property type="nucleotide sequence ID" value="NZ_CP060714.1"/>
</dbReference>
<gene>
    <name evidence="4" type="ORF">H9K76_19055</name>
</gene>
<dbReference type="AlphaFoldDB" id="A0A7G9RLX7"/>
<dbReference type="PROSITE" id="PS01173">
    <property type="entry name" value="LIPASE_GDXG_HIS"/>
    <property type="match status" value="1"/>
</dbReference>
<evidence type="ECO:0000259" key="3">
    <source>
        <dbReference type="Pfam" id="PF07859"/>
    </source>
</evidence>
<protein>
    <submittedName>
        <fullName evidence="4">Alpha/beta hydrolase</fullName>
    </submittedName>
</protein>
<dbReference type="InterPro" id="IPR029058">
    <property type="entry name" value="AB_hydrolase_fold"/>
</dbReference>
<dbReference type="PANTHER" id="PTHR48081:SF8">
    <property type="entry name" value="ALPHA_BETA HYDROLASE FOLD-3 DOMAIN-CONTAINING PROTEIN-RELATED"/>
    <property type="match status" value="1"/>
</dbReference>
<evidence type="ECO:0000313" key="4">
    <source>
        <dbReference type="EMBL" id="QNN56602.1"/>
    </source>
</evidence>
<dbReference type="InterPro" id="IPR013094">
    <property type="entry name" value="AB_hydrolase_3"/>
</dbReference>
<name>A0A7G9RLX7_9BURK</name>
<proteinExistence type="inferred from homology"/>
<dbReference type="EMBL" id="CP060714">
    <property type="protein sequence ID" value="QNN56602.1"/>
    <property type="molecule type" value="Genomic_DNA"/>
</dbReference>
<dbReference type="InterPro" id="IPR002168">
    <property type="entry name" value="Lipase_GDXG_HIS_AS"/>
</dbReference>
<keyword evidence="5" id="KW-1185">Reference proteome</keyword>
<comment type="similarity">
    <text evidence="1">Belongs to the 'GDXG' lipolytic enzyme family.</text>
</comment>
<dbReference type="InterPro" id="IPR050300">
    <property type="entry name" value="GDXG_lipolytic_enzyme"/>
</dbReference>
<dbReference type="Proteomes" id="UP000515811">
    <property type="component" value="Chromosome"/>
</dbReference>
<dbReference type="Gene3D" id="3.40.50.1820">
    <property type="entry name" value="alpha/beta hydrolase"/>
    <property type="match status" value="1"/>
</dbReference>
<dbReference type="GO" id="GO:0016787">
    <property type="term" value="F:hydrolase activity"/>
    <property type="evidence" value="ECO:0007669"/>
    <property type="project" value="UniProtKB-KW"/>
</dbReference>
<dbReference type="SUPFAM" id="SSF53474">
    <property type="entry name" value="alpha/beta-Hydrolases"/>
    <property type="match status" value="1"/>
</dbReference>
<sequence length="284" mass="30012">MSTSKPASSRPVQQARVTDTIVPMESGEGVAVRVYGSKPPAGQSVPLVLHFHGGAFIDGDLDSGCTVAGLLQAAGARVVSVAYPLSPEHPFPRPLEIGYVVLQWCYKHRTRLAGKGAQLYVAGEEAGGNLAAGVCLMARDQRHPPLAGQILISPMLNPCAGTPSLRAVTGEATDCKWAQGWLKYLGCTYDAVHPYAVPAMAQRLAGLPPSLILVGEGDPMRDEALAYAARLKGAGLMVQEHVLDEAKQWPDALLEPAPEGCPCAPQVQAQVGIFFEASRCHMPS</sequence>
<keyword evidence="2 4" id="KW-0378">Hydrolase</keyword>
<feature type="domain" description="Alpha/beta hydrolase fold-3" evidence="3">
    <location>
        <begin position="48"/>
        <end position="244"/>
    </location>
</feature>
<accession>A0A7G9RLX7</accession>